<evidence type="ECO:0000256" key="2">
    <source>
        <dbReference type="ARBA" id="ARBA00022475"/>
    </source>
</evidence>
<dbReference type="SMART" id="SM00316">
    <property type="entry name" value="S1"/>
    <property type="match status" value="1"/>
</dbReference>
<comment type="similarity">
    <text evidence="1">Belongs to the RNase E/G family. RNase G subfamily.</text>
</comment>
<evidence type="ECO:0000256" key="7">
    <source>
        <dbReference type="ARBA" id="ARBA00022722"/>
    </source>
</evidence>
<comment type="cofactor">
    <cofactor evidence="15">
        <name>Mg(2+)</name>
        <dbReference type="ChEBI" id="CHEBI:18420"/>
    </cofactor>
    <text evidence="15">Binds 1 Mg(2+) ion per subunit.</text>
</comment>
<keyword evidence="13 15" id="KW-0694">RNA-binding</keyword>
<keyword evidence="14 15" id="KW-0472">Membrane</keyword>
<dbReference type="Gene3D" id="2.40.50.140">
    <property type="entry name" value="Nucleic acid-binding proteins"/>
    <property type="match status" value="1"/>
</dbReference>
<evidence type="ECO:0000259" key="17">
    <source>
        <dbReference type="PROSITE" id="PS50126"/>
    </source>
</evidence>
<evidence type="ECO:0000256" key="12">
    <source>
        <dbReference type="ARBA" id="ARBA00022842"/>
    </source>
</evidence>
<comment type="catalytic activity">
    <reaction evidence="15">
        <text>Endonucleolytic cleavage of single-stranded RNA in A- and U-rich regions.</text>
        <dbReference type="EC" id="3.1.26.12"/>
    </reaction>
</comment>
<dbReference type="InterPro" id="IPR048583">
    <property type="entry name" value="RNase_E_G_thioredoxin-like"/>
</dbReference>
<protein>
    <recommendedName>
        <fullName evidence="15">Ribonuclease E</fullName>
        <shortName evidence="15">RNase E</shortName>
        <ecNumber evidence="15">3.1.26.12</ecNumber>
    </recommendedName>
</protein>
<evidence type="ECO:0000256" key="11">
    <source>
        <dbReference type="ARBA" id="ARBA00022801"/>
    </source>
</evidence>
<feature type="binding site" evidence="15">
    <location>
        <position position="298"/>
    </location>
    <ligand>
        <name>Mg(2+)</name>
        <dbReference type="ChEBI" id="CHEBI:18420"/>
        <note>catalytic</note>
    </ligand>
</feature>
<dbReference type="GO" id="GO:0000049">
    <property type="term" value="F:tRNA binding"/>
    <property type="evidence" value="ECO:0007669"/>
    <property type="project" value="UniProtKB-KW"/>
</dbReference>
<evidence type="ECO:0000256" key="13">
    <source>
        <dbReference type="ARBA" id="ARBA00022884"/>
    </source>
</evidence>
<dbReference type="InterPro" id="IPR019307">
    <property type="entry name" value="RNA-bd_AU-1/RNase_E/G"/>
</dbReference>
<gene>
    <name evidence="15" type="primary">rne</name>
    <name evidence="18" type="ORF">CDEE_0765</name>
</gene>
<comment type="subunit">
    <text evidence="15">Homotetramer formed by a dimer of dimers.</text>
</comment>
<keyword evidence="15" id="KW-0862">Zinc</keyword>
<feature type="binding site" evidence="15">
    <location>
        <position position="341"/>
    </location>
    <ligand>
        <name>Mg(2+)</name>
        <dbReference type="ChEBI" id="CHEBI:18420"/>
        <note>catalytic</note>
    </ligand>
</feature>
<evidence type="ECO:0000256" key="1">
    <source>
        <dbReference type="ARBA" id="ARBA00005663"/>
    </source>
</evidence>
<organism evidence="18 19">
    <name type="scientific">Candidatus Kinetoplastidibacterium crithidiae TCC036E</name>
    <dbReference type="NCBI Taxonomy" id="1208918"/>
    <lineage>
        <taxon>Bacteria</taxon>
        <taxon>Pseudomonadati</taxon>
        <taxon>Pseudomonadota</taxon>
        <taxon>Betaproteobacteria</taxon>
        <taxon>Candidatus Kinetoplastidibacterium</taxon>
    </lineage>
</organism>
<dbReference type="STRING" id="1208918.CDEE_0765"/>
<dbReference type="PATRIC" id="fig|1208918.3.peg.453"/>
<dbReference type="InterPro" id="IPR003029">
    <property type="entry name" value="S1_domain"/>
</dbReference>
<evidence type="ECO:0000256" key="8">
    <source>
        <dbReference type="ARBA" id="ARBA00022723"/>
    </source>
</evidence>
<keyword evidence="2 15" id="KW-1003">Cell membrane</keyword>
<dbReference type="GO" id="GO:0006402">
    <property type="term" value="P:mRNA catabolic process"/>
    <property type="evidence" value="ECO:0007669"/>
    <property type="project" value="UniProtKB-UniRule"/>
</dbReference>
<feature type="region of interest" description="Disordered" evidence="16">
    <location>
        <begin position="666"/>
        <end position="709"/>
    </location>
</feature>
<keyword evidence="3 15" id="KW-0963">Cytoplasm</keyword>
<evidence type="ECO:0000256" key="14">
    <source>
        <dbReference type="ARBA" id="ARBA00023136"/>
    </source>
</evidence>
<evidence type="ECO:0000256" key="16">
    <source>
        <dbReference type="SAM" id="MobiDB-lite"/>
    </source>
</evidence>
<dbReference type="GO" id="GO:0019843">
    <property type="term" value="F:rRNA binding"/>
    <property type="evidence" value="ECO:0007669"/>
    <property type="project" value="UniProtKB-KW"/>
</dbReference>
<dbReference type="PANTHER" id="PTHR30001">
    <property type="entry name" value="RIBONUCLEASE"/>
    <property type="match status" value="1"/>
</dbReference>
<sequence>MLFNATHPEEIRVAIVDGQKLVDLDIETSNREQRKGNIYKGVVTRIEPGLEACFINYGEDKHGFLPFKEIAKSYFRDGIDFRNTRIQDAIKDGQELIVQVEKEERGNKGAALTTFISLAGRYLVLMPNNPRGGGVSRRIEGEERQELKDIMEKLDVPNGMSIIARTAGIGRTIEELQWDLSYLLQLWNAIDQAAKENNSPVLIYLESSLIIRAIRDYFSPDINEILIDNQEIVKQAKAFMSVVMPDNVQCVKDYQNEIPLFSRFQIEHQIETAYSRMIQLPSGGSIVIDHTEALVAIDVNSAKSTRGADIEETALRTNLEASEEVARQLRLRDLGGLIVIDFIDMEDIKNQKNVEQKLREALRVDRARVQIGKKISKFGLIELSRQRLRPALNEGSHITCPRCTGIGVIRDTESSALQVLRLIQEEAMKDATSAVYAQLPVDVATYLLNEKRNDINNIELQLNIKLVLIPNKYFETPHYNIERIKNDDPKLEEHKTSFNLVEIPNNNLIWNIPESEEKHRPEALIKDSTPKKPAPIVSNIKYKSLNNSNVSKNIFKKIFSWINLFNKKEITPENQHNNHKASLHEQHNSKHRNEKKYNYKNKNQSKLLQEKQQINSIDTYNENLNKLEEDYLLSKKDKNKTKRDNQINLVENKILDHDDKKTDALDQNNLITSNGDNDKKPNIRRRNNGYRKNQKNFNMSKNSKELSNSHEIDNIDRTLSSEDNINNIDAQKNIEKMTSTTNKVEDNIIRTTVAINNLDLEYSKTKQDTVATTSHHTKNLQMVETNCQSTNEQTNDVKPEVNKRLYTKNTTNYKIKKQLTQVETKN</sequence>
<evidence type="ECO:0000313" key="19">
    <source>
        <dbReference type="Proteomes" id="UP000011686"/>
    </source>
</evidence>
<evidence type="ECO:0000256" key="5">
    <source>
        <dbReference type="ARBA" id="ARBA00022552"/>
    </source>
</evidence>
<dbReference type="EC" id="3.1.26.12" evidence="15"/>
<reference evidence="18 19" key="1">
    <citation type="journal article" date="2013" name="Genome Biol. Evol.">
        <title>Genome evolution and phylogenomic analysis of candidatus kinetoplastibacterium, the betaproteobacterial endosymbionts of strigomonas and angomonas.</title>
        <authorList>
            <person name="Alves J.M."/>
            <person name="Serrano M.G."/>
            <person name="Maia da Silva F."/>
            <person name="Voegtly L.J."/>
            <person name="Matveyev A.V."/>
            <person name="Teixeira M.M."/>
            <person name="Camargo E.P."/>
            <person name="Buck G.A."/>
        </authorList>
    </citation>
    <scope>NUCLEOTIDE SEQUENCE [LARGE SCALE GENOMIC DNA]</scope>
    <source>
        <strain evidence="18 19">TCC036E</strain>
    </source>
</reference>
<dbReference type="HOGENOM" id="CLU_003468_3_2_4"/>
<dbReference type="PANTHER" id="PTHR30001:SF1">
    <property type="entry name" value="RIBONUCLEASE E_G-LIKE PROTEIN, CHLOROPLASTIC"/>
    <property type="match status" value="1"/>
</dbReference>
<dbReference type="NCBIfam" id="TIGR00757">
    <property type="entry name" value="RNaseEG"/>
    <property type="match status" value="1"/>
</dbReference>
<dbReference type="KEGG" id="kct:CDEE_0765"/>
<dbReference type="GO" id="GO:0009898">
    <property type="term" value="C:cytoplasmic side of plasma membrane"/>
    <property type="evidence" value="ECO:0007669"/>
    <property type="project" value="UniProtKB-UniRule"/>
</dbReference>
<keyword evidence="9 15" id="KW-0699">rRNA-binding</keyword>
<comment type="similarity">
    <text evidence="15">Belongs to the RNase E/G family. RNase E subfamily.</text>
</comment>
<dbReference type="Pfam" id="PF10150">
    <property type="entry name" value="RNase_E_G"/>
    <property type="match status" value="1"/>
</dbReference>
<proteinExistence type="inferred from homology"/>
<name>M1L540_9PROT</name>
<dbReference type="AlphaFoldDB" id="M1L540"/>
<keyword evidence="6 15" id="KW-0819">tRNA processing</keyword>
<evidence type="ECO:0000256" key="9">
    <source>
        <dbReference type="ARBA" id="ARBA00022730"/>
    </source>
</evidence>
<dbReference type="HAMAP" id="MF_00970">
    <property type="entry name" value="RNase_E"/>
    <property type="match status" value="1"/>
</dbReference>
<dbReference type="Pfam" id="PF00575">
    <property type="entry name" value="S1"/>
    <property type="match status" value="1"/>
</dbReference>
<keyword evidence="15" id="KW-0820">tRNA-binding</keyword>
<feature type="compositionally biased region" description="Basic residues" evidence="16">
    <location>
        <begin position="682"/>
        <end position="694"/>
    </location>
</feature>
<feature type="binding site" evidence="15">
    <location>
        <position position="400"/>
    </location>
    <ligand>
        <name>Zn(2+)</name>
        <dbReference type="ChEBI" id="CHEBI:29105"/>
        <note>ligand shared between dimeric partners</note>
    </ligand>
</feature>
<dbReference type="EMBL" id="CP003804">
    <property type="protein sequence ID" value="AGF47753.1"/>
    <property type="molecule type" value="Genomic_DNA"/>
</dbReference>
<dbReference type="InterPro" id="IPR004659">
    <property type="entry name" value="RNase_E/G"/>
</dbReference>
<accession>M1L540</accession>
<evidence type="ECO:0000256" key="4">
    <source>
        <dbReference type="ARBA" id="ARBA00022519"/>
    </source>
</evidence>
<keyword evidence="11 15" id="KW-0378">Hydrolase</keyword>
<keyword evidence="10 15" id="KW-0255">Endonuclease</keyword>
<dbReference type="GO" id="GO:0008995">
    <property type="term" value="F:ribonuclease E activity"/>
    <property type="evidence" value="ECO:0007669"/>
    <property type="project" value="UniProtKB-EC"/>
</dbReference>
<evidence type="ECO:0000256" key="10">
    <source>
        <dbReference type="ARBA" id="ARBA00022759"/>
    </source>
</evidence>
<evidence type="ECO:0000256" key="6">
    <source>
        <dbReference type="ARBA" id="ARBA00022694"/>
    </source>
</evidence>
<evidence type="ECO:0000256" key="3">
    <source>
        <dbReference type="ARBA" id="ARBA00022490"/>
    </source>
</evidence>
<dbReference type="GO" id="GO:0005737">
    <property type="term" value="C:cytoplasm"/>
    <property type="evidence" value="ECO:0007669"/>
    <property type="project" value="UniProtKB-SubCell"/>
</dbReference>
<feature type="compositionally biased region" description="Polar residues" evidence="16">
    <location>
        <begin position="666"/>
        <end position="675"/>
    </location>
</feature>
<evidence type="ECO:0000256" key="15">
    <source>
        <dbReference type="HAMAP-Rule" id="MF_00970"/>
    </source>
</evidence>
<keyword evidence="8 15" id="KW-0479">Metal-binding</keyword>
<comment type="cofactor">
    <cofactor evidence="15">
        <name>Zn(2+)</name>
        <dbReference type="ChEBI" id="CHEBI:29105"/>
    </cofactor>
    <text evidence="15">Binds 2 Zn(2+) ions per homotetramer.</text>
</comment>
<dbReference type="SUPFAM" id="SSF50249">
    <property type="entry name" value="Nucleic acid-binding proteins"/>
    <property type="match status" value="1"/>
</dbReference>
<dbReference type="GO" id="GO:0006364">
    <property type="term" value="P:rRNA processing"/>
    <property type="evidence" value="ECO:0007669"/>
    <property type="project" value="UniProtKB-UniRule"/>
</dbReference>
<keyword evidence="7 15" id="KW-0540">Nuclease</keyword>
<dbReference type="GO" id="GO:0008270">
    <property type="term" value="F:zinc ion binding"/>
    <property type="evidence" value="ECO:0007669"/>
    <property type="project" value="UniProtKB-UniRule"/>
</dbReference>
<dbReference type="InterPro" id="IPR028878">
    <property type="entry name" value="RNase_E"/>
</dbReference>
<dbReference type="Proteomes" id="UP000011686">
    <property type="component" value="Chromosome"/>
</dbReference>
<keyword evidence="12 15" id="KW-0460">Magnesium</keyword>
<dbReference type="GO" id="GO:0008033">
    <property type="term" value="P:tRNA processing"/>
    <property type="evidence" value="ECO:0007669"/>
    <property type="project" value="UniProtKB-UniRule"/>
</dbReference>
<keyword evidence="5 15" id="KW-0698">rRNA processing</keyword>
<dbReference type="InterPro" id="IPR012340">
    <property type="entry name" value="NA-bd_OB-fold"/>
</dbReference>
<dbReference type="GO" id="GO:0000287">
    <property type="term" value="F:magnesium ion binding"/>
    <property type="evidence" value="ECO:0007669"/>
    <property type="project" value="UniProtKB-UniRule"/>
</dbReference>
<dbReference type="PROSITE" id="PS50126">
    <property type="entry name" value="S1"/>
    <property type="match status" value="1"/>
</dbReference>
<comment type="subcellular location">
    <subcellularLocation>
        <location evidence="15">Cytoplasm</location>
    </subcellularLocation>
    <subcellularLocation>
        <location evidence="15">Cell inner membrane</location>
        <topology evidence="15">Peripheral membrane protein</topology>
        <orientation evidence="15">Cytoplasmic side</orientation>
    </subcellularLocation>
</comment>
<dbReference type="Gene3D" id="3.40.1260.20">
    <property type="entry name" value="Ribonuclease E, catalytic domain"/>
    <property type="match status" value="1"/>
</dbReference>
<dbReference type="CDD" id="cd04453">
    <property type="entry name" value="S1_RNase_E"/>
    <property type="match status" value="1"/>
</dbReference>
<dbReference type="eggNOG" id="COG1530">
    <property type="taxonomic scope" value="Bacteria"/>
</dbReference>
<keyword evidence="4 15" id="KW-0997">Cell inner membrane</keyword>
<evidence type="ECO:0000313" key="18">
    <source>
        <dbReference type="EMBL" id="AGF47753.1"/>
    </source>
</evidence>
<keyword evidence="19" id="KW-1185">Reference proteome</keyword>
<feature type="domain" description="S1 motif" evidence="17">
    <location>
        <begin position="36"/>
        <end position="115"/>
    </location>
</feature>
<feature type="binding site" evidence="15">
    <location>
        <position position="403"/>
    </location>
    <ligand>
        <name>Zn(2+)</name>
        <dbReference type="ChEBI" id="CHEBI:29105"/>
        <note>ligand shared between dimeric partners</note>
    </ligand>
</feature>
<feature type="region of interest" description="Disordered" evidence="16">
    <location>
        <begin position="576"/>
        <end position="612"/>
    </location>
</feature>
<dbReference type="Pfam" id="PF20833">
    <property type="entry name" value="RNase_E_G_Thio"/>
    <property type="match status" value="1"/>
</dbReference>
<comment type="function">
    <text evidence="15">Endoribonuclease that plays a central role in RNA processing and decay. Required for the maturation of 5S and 16S rRNAs and the majority of tRNAs. Also involved in the degradation of most mRNAs.</text>
</comment>
<feature type="region of interest" description="Required for zinc-mediated homotetramerization and catalytic activity" evidence="15">
    <location>
        <begin position="400"/>
        <end position="403"/>
    </location>
</feature>